<evidence type="ECO:0000259" key="1">
    <source>
        <dbReference type="Pfam" id="PF08279"/>
    </source>
</evidence>
<feature type="domain" description="WYL" evidence="2">
    <location>
        <begin position="140"/>
        <end position="201"/>
    </location>
</feature>
<keyword evidence="3" id="KW-0238">DNA-binding</keyword>
<dbReference type="InterPro" id="IPR026881">
    <property type="entry name" value="WYL_dom"/>
</dbReference>
<sequence>MRKASRLFEIIQILRLATGPVTAAEIGARLGVTARSIYRDIVELQAMAVPVEGGRGIGYILRPGFELPPLMFSIEETEAIVLALALLRRTGDRGLDAAAGRINRKIAAAMPAPLRPHLASTALHAWGSVVAPAAGIDTALVRQAIRDERKLTIDYADAAGLASRRTIRPVALIYYSSAHNIVAWCELRQAIRHFRTDRVTASRLEEAHFRGEGESLRRIWIAGWTQADAEPPQV</sequence>
<dbReference type="Pfam" id="PF13280">
    <property type="entry name" value="WYL"/>
    <property type="match status" value="1"/>
</dbReference>
<dbReference type="InterPro" id="IPR036388">
    <property type="entry name" value="WH-like_DNA-bd_sf"/>
</dbReference>
<dbReference type="InterPro" id="IPR051534">
    <property type="entry name" value="CBASS_pafABC_assoc_protein"/>
</dbReference>
<name>A0A317PPD4_9HYPH</name>
<dbReference type="EMBL" id="QGTR01000001">
    <property type="protein sequence ID" value="PWW03368.1"/>
    <property type="molecule type" value="Genomic_DNA"/>
</dbReference>
<dbReference type="Gene3D" id="1.10.10.10">
    <property type="entry name" value="Winged helix-like DNA-binding domain superfamily/Winged helix DNA-binding domain"/>
    <property type="match status" value="1"/>
</dbReference>
<dbReference type="AlphaFoldDB" id="A0A317PPD4"/>
<dbReference type="PANTHER" id="PTHR34580">
    <property type="match status" value="1"/>
</dbReference>
<reference evidence="3 4" key="1">
    <citation type="submission" date="2018-05" db="EMBL/GenBank/DDBJ databases">
        <title>Genomic Encyclopedia of Type Strains, Phase IV (KMG-IV): sequencing the most valuable type-strain genomes for metagenomic binning, comparative biology and taxonomic classification.</title>
        <authorList>
            <person name="Goeker M."/>
        </authorList>
    </citation>
    <scope>NUCLEOTIDE SEQUENCE [LARGE SCALE GENOMIC DNA]</scope>
    <source>
        <strain evidence="3 4">DSM 16791</strain>
    </source>
</reference>
<evidence type="ECO:0000313" key="4">
    <source>
        <dbReference type="Proteomes" id="UP000246352"/>
    </source>
</evidence>
<dbReference type="PANTHER" id="PTHR34580:SF3">
    <property type="entry name" value="PROTEIN PAFB"/>
    <property type="match status" value="1"/>
</dbReference>
<proteinExistence type="predicted"/>
<protein>
    <submittedName>
        <fullName evidence="3">Putative DNA-binding transcriptional regulator YafY</fullName>
    </submittedName>
</protein>
<accession>A0A317PPD4</accession>
<dbReference type="OrthoDB" id="9807255at2"/>
<feature type="domain" description="Helix-turn-helix type 11" evidence="1">
    <location>
        <begin position="6"/>
        <end position="60"/>
    </location>
</feature>
<comment type="caution">
    <text evidence="3">The sequence shown here is derived from an EMBL/GenBank/DDBJ whole genome shotgun (WGS) entry which is preliminary data.</text>
</comment>
<evidence type="ECO:0000313" key="3">
    <source>
        <dbReference type="EMBL" id="PWW03368.1"/>
    </source>
</evidence>
<dbReference type="InterPro" id="IPR013196">
    <property type="entry name" value="HTH_11"/>
</dbReference>
<dbReference type="RefSeq" id="WP_110029943.1">
    <property type="nucleotide sequence ID" value="NZ_QGTR01000001.1"/>
</dbReference>
<dbReference type="InterPro" id="IPR036390">
    <property type="entry name" value="WH_DNA-bd_sf"/>
</dbReference>
<keyword evidence="4" id="KW-1185">Reference proteome</keyword>
<evidence type="ECO:0000259" key="2">
    <source>
        <dbReference type="Pfam" id="PF13280"/>
    </source>
</evidence>
<gene>
    <name evidence="3" type="ORF">DFR52_10148</name>
</gene>
<dbReference type="Proteomes" id="UP000246352">
    <property type="component" value="Unassembled WGS sequence"/>
</dbReference>
<organism evidence="3 4">
    <name type="scientific">Hoeflea marina</name>
    <dbReference type="NCBI Taxonomy" id="274592"/>
    <lineage>
        <taxon>Bacteria</taxon>
        <taxon>Pseudomonadati</taxon>
        <taxon>Pseudomonadota</taxon>
        <taxon>Alphaproteobacteria</taxon>
        <taxon>Hyphomicrobiales</taxon>
        <taxon>Rhizobiaceae</taxon>
        <taxon>Hoeflea</taxon>
    </lineage>
</organism>
<dbReference type="PROSITE" id="PS52050">
    <property type="entry name" value="WYL"/>
    <property type="match status" value="1"/>
</dbReference>
<dbReference type="Pfam" id="PF08279">
    <property type="entry name" value="HTH_11"/>
    <property type="match status" value="1"/>
</dbReference>
<dbReference type="SUPFAM" id="SSF46785">
    <property type="entry name" value="Winged helix' DNA-binding domain"/>
    <property type="match status" value="1"/>
</dbReference>
<dbReference type="GO" id="GO:0003677">
    <property type="term" value="F:DNA binding"/>
    <property type="evidence" value="ECO:0007669"/>
    <property type="project" value="UniProtKB-KW"/>
</dbReference>